<feature type="domain" description="CCHC-type" evidence="2">
    <location>
        <begin position="383"/>
        <end position="399"/>
    </location>
</feature>
<feature type="domain" description="CCHC-type" evidence="2">
    <location>
        <begin position="752"/>
        <end position="767"/>
    </location>
</feature>
<evidence type="ECO:0000313" key="4">
    <source>
        <dbReference type="Proteomes" id="UP000070700"/>
    </source>
</evidence>
<feature type="domain" description="CCHC-type" evidence="2">
    <location>
        <begin position="357"/>
        <end position="373"/>
    </location>
</feature>
<dbReference type="GO" id="GO:0008270">
    <property type="term" value="F:zinc ion binding"/>
    <property type="evidence" value="ECO:0007669"/>
    <property type="project" value="InterPro"/>
</dbReference>
<protein>
    <recommendedName>
        <fullName evidence="2">CCHC-type domain-containing protein</fullName>
    </recommendedName>
</protein>
<dbReference type="InterPro" id="IPR036875">
    <property type="entry name" value="Znf_CCHC_sf"/>
</dbReference>
<keyword evidence="4" id="KW-1185">Reference proteome</keyword>
<sequence length="785" mass="88556">MMYTSQIKSINKKARKEGKLDAVCIAYQQHKRLVSKTCRKKMSASEKLFFAEFLTWKCFWPHNQFPDVHFQKPRHNTPKQNADHAAEQQALYTAFYEWFPKDKEIIIPRNSRAKKLAKRQRRAVKIKAKEMQTGQAQNKINDQSLSGQEELSEVSDSEEEIAVLEATKRKTEANVGKDRVGAVDLNNMKAVESLKILPSVVSRSDVARQGERVEGGQIFPRMRELALRDGIQIGEVNIHYRKCLETFRSNGPQYTPPHQQWDAEWRTWIAFWPDEHFPGVEPLPAHFTPPEPPAEISSEEDLMIHTSTIPAGPRAGRPFPQSLASQKSAYELHKVKKEKGQHAAIPKPLALVGGPKICGGCRKSGHVLADCTYNVDEYGFIDGCPHCNTVEHRIDDCPGRSTAIPGRGKLKRKTLFSLLVRGRAGKPPFRSAVDFRFISPDQFRTLDAFPQTCQFALARRDRRLYPQSHKDRVMDSSWLDQTTIVSQIHPLDAPPSLRLTPNAGSDSPYSRRWQMHHNDERNFGSSHILRQYPPAADTPTNPRIKPEPEDERNAQLRHSPERLGSPAIERHVDIKEELEEHAIEQLRLVPSIDAPLQANEAQKLNQESGDVLSSRTTLPEPRARTTFANDTESAKQRAYDSRRERSQRTKTSTDNVEVKYPCVPSFPGLHPQISVKAQTSNVLTGPGELKYPCVPAFPGFHPQPSVKFGVPGFSGPEKVTQAFAIKNSGRLLDLETKKESVKKLLPNWTGKVCGNCGEGHRIQKCPLPCFLCKGATHKPVNCPFN</sequence>
<dbReference type="SMART" id="SM00343">
    <property type="entry name" value="ZnF_C2HC"/>
    <property type="match status" value="4"/>
</dbReference>
<feature type="compositionally biased region" description="Polar residues" evidence="1">
    <location>
        <begin position="603"/>
        <end position="617"/>
    </location>
</feature>
<accession>A0A194XMM9</accession>
<reference evidence="3 4" key="1">
    <citation type="submission" date="2015-10" db="EMBL/GenBank/DDBJ databases">
        <title>Full genome of DAOMC 229536 Phialocephala scopiformis, a fungal endophyte of spruce producing the potent anti-insectan compound rugulosin.</title>
        <authorList>
            <consortium name="DOE Joint Genome Institute"/>
            <person name="Walker A.K."/>
            <person name="Frasz S.L."/>
            <person name="Seifert K.A."/>
            <person name="Miller J.D."/>
            <person name="Mondo S.J."/>
            <person name="Labutti K."/>
            <person name="Lipzen A."/>
            <person name="Dockter R."/>
            <person name="Kennedy M."/>
            <person name="Grigoriev I.V."/>
            <person name="Spatafora J.W."/>
        </authorList>
    </citation>
    <scope>NUCLEOTIDE SEQUENCE [LARGE SCALE GENOMIC DNA]</scope>
    <source>
        <strain evidence="3 4">CBS 120377</strain>
    </source>
</reference>
<dbReference type="InterPro" id="IPR001878">
    <property type="entry name" value="Znf_CCHC"/>
</dbReference>
<dbReference type="SUPFAM" id="SSF57756">
    <property type="entry name" value="Retrovirus zinc finger-like domains"/>
    <property type="match status" value="1"/>
</dbReference>
<evidence type="ECO:0000259" key="2">
    <source>
        <dbReference type="SMART" id="SM00343"/>
    </source>
</evidence>
<feature type="compositionally biased region" description="Polar residues" evidence="1">
    <location>
        <begin position="132"/>
        <end position="147"/>
    </location>
</feature>
<dbReference type="RefSeq" id="XP_018075741.1">
    <property type="nucleotide sequence ID" value="XM_018212870.1"/>
</dbReference>
<name>A0A194XMM9_MOLSC</name>
<proteinExistence type="predicted"/>
<evidence type="ECO:0000313" key="3">
    <source>
        <dbReference type="EMBL" id="KUJ21386.1"/>
    </source>
</evidence>
<feature type="region of interest" description="Disordered" evidence="1">
    <location>
        <begin position="524"/>
        <end position="567"/>
    </location>
</feature>
<dbReference type="EMBL" id="KQ947408">
    <property type="protein sequence ID" value="KUJ21386.1"/>
    <property type="molecule type" value="Genomic_DNA"/>
</dbReference>
<evidence type="ECO:0000256" key="1">
    <source>
        <dbReference type="SAM" id="MobiDB-lite"/>
    </source>
</evidence>
<feature type="region of interest" description="Disordered" evidence="1">
    <location>
        <begin position="603"/>
        <end position="654"/>
    </location>
</feature>
<dbReference type="GO" id="GO:0003676">
    <property type="term" value="F:nucleic acid binding"/>
    <property type="evidence" value="ECO:0007669"/>
    <property type="project" value="InterPro"/>
</dbReference>
<dbReference type="Proteomes" id="UP000070700">
    <property type="component" value="Unassembled WGS sequence"/>
</dbReference>
<feature type="domain" description="CCHC-type" evidence="2">
    <location>
        <begin position="768"/>
        <end position="784"/>
    </location>
</feature>
<feature type="region of interest" description="Disordered" evidence="1">
    <location>
        <begin position="492"/>
        <end position="512"/>
    </location>
</feature>
<dbReference type="InParanoid" id="A0A194XMM9"/>
<feature type="region of interest" description="Disordered" evidence="1">
    <location>
        <begin position="129"/>
        <end position="152"/>
    </location>
</feature>
<gene>
    <name evidence="3" type="ORF">LY89DRAFT_665821</name>
</gene>
<organism evidence="3 4">
    <name type="scientific">Mollisia scopiformis</name>
    <name type="common">Conifer needle endophyte fungus</name>
    <name type="synonym">Phialocephala scopiformis</name>
    <dbReference type="NCBI Taxonomy" id="149040"/>
    <lineage>
        <taxon>Eukaryota</taxon>
        <taxon>Fungi</taxon>
        <taxon>Dikarya</taxon>
        <taxon>Ascomycota</taxon>
        <taxon>Pezizomycotina</taxon>
        <taxon>Leotiomycetes</taxon>
        <taxon>Helotiales</taxon>
        <taxon>Mollisiaceae</taxon>
        <taxon>Mollisia</taxon>
    </lineage>
</organism>
<dbReference type="OrthoDB" id="4777753at2759"/>
<feature type="compositionally biased region" description="Basic and acidic residues" evidence="1">
    <location>
        <begin position="544"/>
        <end position="561"/>
    </location>
</feature>
<dbReference type="GeneID" id="28822596"/>
<feature type="compositionally biased region" description="Basic and acidic residues" evidence="1">
    <location>
        <begin position="632"/>
        <end position="647"/>
    </location>
</feature>
<dbReference type="AlphaFoldDB" id="A0A194XMM9"/>
<dbReference type="KEGG" id="psco:LY89DRAFT_665821"/>